<dbReference type="EMBL" id="CP144749">
    <property type="protein sequence ID" value="WVZ73065.1"/>
    <property type="molecule type" value="Genomic_DNA"/>
</dbReference>
<reference evidence="5 6" key="1">
    <citation type="submission" date="2024-02" db="EMBL/GenBank/DDBJ databases">
        <title>High-quality chromosome-scale genome assembly of Pensacola bahiagrass (Paspalum notatum Flugge var. saurae).</title>
        <authorList>
            <person name="Vega J.M."/>
            <person name="Podio M."/>
            <person name="Orjuela J."/>
            <person name="Siena L.A."/>
            <person name="Pessino S.C."/>
            <person name="Combes M.C."/>
            <person name="Mariac C."/>
            <person name="Albertini E."/>
            <person name="Pupilli F."/>
            <person name="Ortiz J.P.A."/>
            <person name="Leblanc O."/>
        </authorList>
    </citation>
    <scope>NUCLEOTIDE SEQUENCE [LARGE SCALE GENOMIC DNA]</scope>
    <source>
        <strain evidence="5">R1</strain>
        <tissue evidence="5">Leaf</tissue>
    </source>
</reference>
<organism evidence="5 6">
    <name type="scientific">Paspalum notatum var. saurae</name>
    <dbReference type="NCBI Taxonomy" id="547442"/>
    <lineage>
        <taxon>Eukaryota</taxon>
        <taxon>Viridiplantae</taxon>
        <taxon>Streptophyta</taxon>
        <taxon>Embryophyta</taxon>
        <taxon>Tracheophyta</taxon>
        <taxon>Spermatophyta</taxon>
        <taxon>Magnoliopsida</taxon>
        <taxon>Liliopsida</taxon>
        <taxon>Poales</taxon>
        <taxon>Poaceae</taxon>
        <taxon>PACMAD clade</taxon>
        <taxon>Panicoideae</taxon>
        <taxon>Andropogonodae</taxon>
        <taxon>Paspaleae</taxon>
        <taxon>Paspalinae</taxon>
        <taxon>Paspalum</taxon>
    </lineage>
</organism>
<protein>
    <recommendedName>
        <fullName evidence="4">Remorin C-terminal domain-containing protein</fullName>
    </recommendedName>
</protein>
<dbReference type="Pfam" id="PF03763">
    <property type="entry name" value="Remorin_C"/>
    <property type="match status" value="1"/>
</dbReference>
<evidence type="ECO:0000313" key="5">
    <source>
        <dbReference type="EMBL" id="WVZ73065.1"/>
    </source>
</evidence>
<accession>A0AAQ3TGP0</accession>
<dbReference type="Proteomes" id="UP001341281">
    <property type="component" value="Chromosome 05"/>
</dbReference>
<evidence type="ECO:0000256" key="1">
    <source>
        <dbReference type="ARBA" id="ARBA00005711"/>
    </source>
</evidence>
<evidence type="ECO:0000256" key="3">
    <source>
        <dbReference type="SAM" id="MobiDB-lite"/>
    </source>
</evidence>
<keyword evidence="2" id="KW-0175">Coiled coil</keyword>
<name>A0AAQ3TGP0_PASNO</name>
<feature type="region of interest" description="Disordered" evidence="3">
    <location>
        <begin position="140"/>
        <end position="159"/>
    </location>
</feature>
<feature type="coiled-coil region" evidence="2">
    <location>
        <begin position="82"/>
        <end position="128"/>
    </location>
</feature>
<evidence type="ECO:0000256" key="2">
    <source>
        <dbReference type="SAM" id="Coils"/>
    </source>
</evidence>
<comment type="similarity">
    <text evidence="1">Belongs to the remorin family.</text>
</comment>
<dbReference type="AlphaFoldDB" id="A0AAQ3TGP0"/>
<evidence type="ECO:0000259" key="4">
    <source>
        <dbReference type="Pfam" id="PF03763"/>
    </source>
</evidence>
<keyword evidence="6" id="KW-1185">Reference proteome</keyword>
<sequence>MDSKKEAAAGEAKNGPPPGPVPADNAAASVAAPADRDAVLGKVEMERKLSVIKAWEESEKSKAENKAEKKLSGITSWENTRRAAAEAKLRAREEKLEKKKAEYAEKMRNQVAAVHRQAEEKRAAVEAERHHAILRYQDMAANHRSKGTTPPKNKILGCL</sequence>
<feature type="compositionally biased region" description="Low complexity" evidence="3">
    <location>
        <begin position="22"/>
        <end position="32"/>
    </location>
</feature>
<feature type="domain" description="Remorin C-terminal" evidence="4">
    <location>
        <begin position="48"/>
        <end position="151"/>
    </location>
</feature>
<dbReference type="PANTHER" id="PTHR31775:SF43">
    <property type="entry name" value="OS02G0824500 PROTEIN"/>
    <property type="match status" value="1"/>
</dbReference>
<feature type="region of interest" description="Disordered" evidence="3">
    <location>
        <begin position="1"/>
        <end position="32"/>
    </location>
</feature>
<gene>
    <name evidence="5" type="ORF">U9M48_021417</name>
</gene>
<dbReference type="PANTHER" id="PTHR31775">
    <property type="entry name" value="OS02G0117200 PROTEIN"/>
    <property type="match status" value="1"/>
</dbReference>
<dbReference type="InterPro" id="IPR005516">
    <property type="entry name" value="Remorin_C"/>
</dbReference>
<proteinExistence type="inferred from homology"/>
<evidence type="ECO:0000313" key="6">
    <source>
        <dbReference type="Proteomes" id="UP001341281"/>
    </source>
</evidence>